<evidence type="ECO:0000256" key="2">
    <source>
        <dbReference type="ARBA" id="ARBA00023125"/>
    </source>
</evidence>
<evidence type="ECO:0000259" key="5">
    <source>
        <dbReference type="PROSITE" id="PS51898"/>
    </source>
</evidence>
<dbReference type="PANTHER" id="PTHR30349">
    <property type="entry name" value="PHAGE INTEGRASE-RELATED"/>
    <property type="match status" value="1"/>
</dbReference>
<evidence type="ECO:0000256" key="3">
    <source>
        <dbReference type="ARBA" id="ARBA00023172"/>
    </source>
</evidence>
<dbReference type="RefSeq" id="WP_272088452.1">
    <property type="nucleotide sequence ID" value="NZ_JAQNDL010000002.1"/>
</dbReference>
<organism evidence="6 7">
    <name type="scientific">Nannocystis bainbridge</name>
    <dbReference type="NCBI Taxonomy" id="2995303"/>
    <lineage>
        <taxon>Bacteria</taxon>
        <taxon>Pseudomonadati</taxon>
        <taxon>Myxococcota</taxon>
        <taxon>Polyangia</taxon>
        <taxon>Nannocystales</taxon>
        <taxon>Nannocystaceae</taxon>
        <taxon>Nannocystis</taxon>
    </lineage>
</organism>
<dbReference type="Gene3D" id="1.10.150.130">
    <property type="match status" value="1"/>
</dbReference>
<dbReference type="InterPro" id="IPR013762">
    <property type="entry name" value="Integrase-like_cat_sf"/>
</dbReference>
<reference evidence="6 7" key="1">
    <citation type="submission" date="2022-11" db="EMBL/GenBank/DDBJ databases">
        <title>Minimal conservation of predation-associated metabolite biosynthetic gene clusters underscores biosynthetic potential of Myxococcota including descriptions for ten novel species: Archangium lansinium sp. nov., Myxococcus landrumus sp. nov., Nannocystis bai.</title>
        <authorList>
            <person name="Ahearne A."/>
            <person name="Stevens C."/>
            <person name="Dowd S."/>
        </authorList>
    </citation>
    <scope>NUCLEOTIDE SEQUENCE [LARGE SCALE GENOMIC DNA]</scope>
    <source>
        <strain evidence="6 7">BB15-2</strain>
    </source>
</reference>
<evidence type="ECO:0000256" key="1">
    <source>
        <dbReference type="ARBA" id="ARBA00008857"/>
    </source>
</evidence>
<dbReference type="InterPro" id="IPR050090">
    <property type="entry name" value="Tyrosine_recombinase_XerCD"/>
</dbReference>
<comment type="caution">
    <text evidence="6">The sequence shown here is derived from an EMBL/GenBank/DDBJ whole genome shotgun (WGS) entry which is preliminary data.</text>
</comment>
<dbReference type="PANTHER" id="PTHR30349:SF64">
    <property type="entry name" value="PROPHAGE INTEGRASE INTD-RELATED"/>
    <property type="match status" value="1"/>
</dbReference>
<proteinExistence type="inferred from homology"/>
<feature type="compositionally biased region" description="Pro residues" evidence="4">
    <location>
        <begin position="117"/>
        <end position="130"/>
    </location>
</feature>
<dbReference type="SUPFAM" id="SSF56349">
    <property type="entry name" value="DNA breaking-rejoining enzymes"/>
    <property type="match status" value="1"/>
</dbReference>
<comment type="similarity">
    <text evidence="1">Belongs to the 'phage' integrase family.</text>
</comment>
<feature type="domain" description="Tyr recombinase" evidence="5">
    <location>
        <begin position="275"/>
        <end position="466"/>
    </location>
</feature>
<gene>
    <name evidence="6" type="ORF">POL25_23855</name>
</gene>
<evidence type="ECO:0000313" key="7">
    <source>
        <dbReference type="Proteomes" id="UP001221686"/>
    </source>
</evidence>
<keyword evidence="3" id="KW-0233">DNA recombination</keyword>
<feature type="region of interest" description="Disordered" evidence="4">
    <location>
        <begin position="108"/>
        <end position="140"/>
    </location>
</feature>
<evidence type="ECO:0000313" key="6">
    <source>
        <dbReference type="EMBL" id="MDC0719955.1"/>
    </source>
</evidence>
<dbReference type="Proteomes" id="UP001221686">
    <property type="component" value="Unassembled WGS sequence"/>
</dbReference>
<dbReference type="PROSITE" id="PS51898">
    <property type="entry name" value="TYR_RECOMBINASE"/>
    <property type="match status" value="1"/>
</dbReference>
<accession>A0ABT5E2F2</accession>
<keyword evidence="2" id="KW-0238">DNA-binding</keyword>
<sequence length="480" mass="53137">MTVGEATARWLADMESRAAPRADGTPAEVKRTTVTWCRSVLVPKLRCCEDPAGSIADLPIEQLNPKTELAWYAHLSEHRGAKVAYAALTQLRSVCAFARRLGLPVETVPTVARPDGETPPQPQAPRPGAQPRPRKPKNPRALAPLTIASPLRLAAAHWVDSLERRAQRKDASEKTAESYGYLETKLDVPVGDPEGRLFGDIPLGELNDENVEAWFHYLSPKRNTLEAEKAHELSKGTAYLLLHRLRTLLAFVATKKRIKLGFDPTENVEARNVRERPKPVDETDMAPLRDAINFLLIQRIREGVQRKRTGPSLAYYVAPAVVARLLLFSGARIGETSRTEVADLRPEGRVHLPETKTHVARIIYLDEEAREVAAFQGRLVGEGPLFDGRTLEALETAVNRFLERACALAGIERRTAHDMRHTFTHRALACNVDLMGIMMALGHTNPRTTLRVYGEGAESEGARRAAEQVAALGMRKRGAS</sequence>
<dbReference type="EMBL" id="JAQNDL010000002">
    <property type="protein sequence ID" value="MDC0719955.1"/>
    <property type="molecule type" value="Genomic_DNA"/>
</dbReference>
<evidence type="ECO:0000256" key="4">
    <source>
        <dbReference type="SAM" id="MobiDB-lite"/>
    </source>
</evidence>
<keyword evidence="7" id="KW-1185">Reference proteome</keyword>
<dbReference type="Gene3D" id="1.10.443.10">
    <property type="entry name" value="Intergrase catalytic core"/>
    <property type="match status" value="1"/>
</dbReference>
<dbReference type="Pfam" id="PF00589">
    <property type="entry name" value="Phage_integrase"/>
    <property type="match status" value="1"/>
</dbReference>
<dbReference type="InterPro" id="IPR010998">
    <property type="entry name" value="Integrase_recombinase_N"/>
</dbReference>
<dbReference type="InterPro" id="IPR011010">
    <property type="entry name" value="DNA_brk_join_enz"/>
</dbReference>
<name>A0ABT5E2F2_9BACT</name>
<dbReference type="InterPro" id="IPR002104">
    <property type="entry name" value="Integrase_catalytic"/>
</dbReference>
<protein>
    <submittedName>
        <fullName evidence="6">Tyrosine-type recombinase/integrase</fullName>
    </submittedName>
</protein>